<dbReference type="InterPro" id="IPR020022">
    <property type="entry name" value="N-acetyl_sugar_amidoTrfase"/>
</dbReference>
<protein>
    <submittedName>
        <fullName evidence="1">N-acetyl sugar amidotransferase</fullName>
    </submittedName>
</protein>
<accession>A0ABR7E587</accession>
<keyword evidence="2" id="KW-1185">Reference proteome</keyword>
<proteinExistence type="predicted"/>
<name>A0ABR7E587_9BACT</name>
<dbReference type="NCBIfam" id="TIGR03573">
    <property type="entry name" value="WbuX"/>
    <property type="match status" value="1"/>
</dbReference>
<evidence type="ECO:0000313" key="2">
    <source>
        <dbReference type="Proteomes" id="UP000644010"/>
    </source>
</evidence>
<evidence type="ECO:0000313" key="1">
    <source>
        <dbReference type="EMBL" id="MBC5644952.1"/>
    </source>
</evidence>
<organism evidence="1 2">
    <name type="scientific">Parabacteroides segnis</name>
    <dbReference type="NCBI Taxonomy" id="2763058"/>
    <lineage>
        <taxon>Bacteria</taxon>
        <taxon>Pseudomonadati</taxon>
        <taxon>Bacteroidota</taxon>
        <taxon>Bacteroidia</taxon>
        <taxon>Bacteroidales</taxon>
        <taxon>Tannerellaceae</taxon>
        <taxon>Parabacteroides</taxon>
    </lineage>
</organism>
<dbReference type="SUPFAM" id="SSF52402">
    <property type="entry name" value="Adenine nucleotide alpha hydrolases-like"/>
    <property type="match status" value="1"/>
</dbReference>
<dbReference type="EMBL" id="JACOOI010000024">
    <property type="protein sequence ID" value="MBC5644952.1"/>
    <property type="molecule type" value="Genomic_DNA"/>
</dbReference>
<gene>
    <name evidence="1" type="ORF">H8S77_18910</name>
</gene>
<comment type="caution">
    <text evidence="1">The sequence shown here is derived from an EMBL/GenBank/DDBJ whole genome shotgun (WGS) entry which is preliminary data.</text>
</comment>
<dbReference type="Proteomes" id="UP000644010">
    <property type="component" value="Unassembled WGS sequence"/>
</dbReference>
<dbReference type="RefSeq" id="WP_186960717.1">
    <property type="nucleotide sequence ID" value="NZ_JACOOI010000024.1"/>
</dbReference>
<sequence>MRYCKKCLMPDTRPGIVFDENGVCAACNNFEKQKYTDWDARLKELEVLCDKYRGCNGKSYDCAIAASGGKDSIYQVYYMKEVMKMNPVLLSVGNYDWTDAGRKNLENIAEAFSVDLLYLQPNTRLSKLMARKTFEEFGSPAWYIDALIYAFPYRMTAQLGLKLLVYGENINYTYGGEHNYETPSARMQMANDVVKPIWNTLLEDGSVTEKEMDSARMMTLDEYDAAGLEAIYMSYYVPWDAHHNYEVAKRFGFRHMDHEHMREGALENYNHIDSSAYGLSGYIKYLKFGHAAATEMASRWIRAGHVTREEMIPLVKKHDKKLDQRMVDGYLQYTGMTPREFWRIMDKWYNRDLFYQDRDGVWHEKFEVGVGMVEGKRSILF</sequence>
<reference evidence="1 2" key="1">
    <citation type="submission" date="2020-08" db="EMBL/GenBank/DDBJ databases">
        <title>Genome public.</title>
        <authorList>
            <person name="Liu C."/>
            <person name="Sun Q."/>
        </authorList>
    </citation>
    <scope>NUCLEOTIDE SEQUENCE [LARGE SCALE GENOMIC DNA]</scope>
    <source>
        <strain evidence="1 2">BX2</strain>
    </source>
</reference>